<evidence type="ECO:0000256" key="2">
    <source>
        <dbReference type="ARBA" id="ARBA00022490"/>
    </source>
</evidence>
<evidence type="ECO:0000256" key="10">
    <source>
        <dbReference type="ARBA" id="ARBA00061104"/>
    </source>
</evidence>
<dbReference type="EMBL" id="JANUCT010000002">
    <property type="protein sequence ID" value="MCS3902294.1"/>
    <property type="molecule type" value="Genomic_DNA"/>
</dbReference>
<keyword evidence="5 13" id="KW-0378">Hydrolase</keyword>
<dbReference type="Gene3D" id="3.40.50.300">
    <property type="entry name" value="P-loop containing nucleotide triphosphate hydrolases"/>
    <property type="match status" value="2"/>
</dbReference>
<keyword evidence="3 13" id="KW-0547">Nucleotide-binding</keyword>
<dbReference type="Pfam" id="PF02559">
    <property type="entry name" value="CarD_TRCF_RID"/>
    <property type="match status" value="1"/>
</dbReference>
<dbReference type="CDD" id="cd17991">
    <property type="entry name" value="DEXHc_TRCF"/>
    <property type="match status" value="1"/>
</dbReference>
<dbReference type="EC" id="3.6.4.-" evidence="13"/>
<dbReference type="GO" id="GO:0000716">
    <property type="term" value="P:transcription-coupled nucleotide-excision repair, DNA damage recognition"/>
    <property type="evidence" value="ECO:0007669"/>
    <property type="project" value="UniProtKB-UniRule"/>
</dbReference>
<evidence type="ECO:0000259" key="14">
    <source>
        <dbReference type="PROSITE" id="PS51192"/>
    </source>
</evidence>
<evidence type="ECO:0000256" key="13">
    <source>
        <dbReference type="HAMAP-Rule" id="MF_00969"/>
    </source>
</evidence>
<sequence>MSQKSARCSPLNPPAVPAIGSSSDWSRLAGSSRALALVQLAAQAERPLLVLTPDSLSAQRLADELRFYQGAAGDWPVLFFPDWETLPYDIFSPYQDIISERLATLVRLPDIERGILVAPVNTVMHRLPPREYLLAHSLDLQVGQQLDIDAFRRRLVDSGYRVVSQVMEHGDLAVRGSIIDLYPMGTREPLRIDLFDDQIDTIRVFDPESQRSQETVNEVRVLPAREVPLVDDAIARFRANWRARFAGNPSNCPIYRDVSQGLAPAGIEYYLPLFYEETQSLFDYMSDSAVLVEVDDVGEAASGFWDDIESRYESGRHDVERPLLPPETMFISPAQLEERAGLHSRIRIHTVGGPDAAQAFAATLPAKMPIDARASDPLALLRRFIDEFDGRLLLVAESGGRRETLLELLQQHRLKPALVDDWPAFLHADARLALTVAPLEQGAQLDDPRIAVIAESQLFGERAQQRRLRRRGKRDPDAIIRNLTELTEGAAVVHEEHGVGRYVGLERLTVNAIESEFITLSYAEGDKLYVPVTNLDQISRYTGTDPEHAPLHKLGSGQWEKARRKAAKRVHDVAAELLDLYARRAAREGVSQAIDDDAYQAFVQGFPFEETAGQQEAIDAVLGDMKSAKPMDRLICGDAGFGKTEVALRAAFIAVQNGYQVAILVPTTLLAQQHYQTFRDRFADWPVKVELLSRFRSAKEHTAALKGLKDGQVDIVIGTHKLLQSNVQYKRLGLVIIDEEHRFGVRQKEKIKALRSDVDILTLTATPIPRTLNLALSELRDLSIIATPPQKRLAVKTFVREWDDGLMREALLREIKRGGQVYFLHNKVETIEKTAEQIEALMPEARVQVAHGQMPEKQLEQVMLDFYHRRFNVLVCTTIIETGIDVPSANTIIINRADRFGLAQLYQLRGRVGRSHHRAYAYMIVPSRKAMSADAVKRLEAIESLEELGIGFTLATHDLEIRGAGEILGEDQSGQMHEIGFGLYMDMLERAVEALKAGKQPQLDRPLDTGTEINLTLPALLPEDYLPDVHARLILYKRIASAADIEELNDLREEVVDRFGPLPEPAANLFRQTQLKLKAKSLGVRKIDIGAQGGRIQFDQDNAVVDPQRLVQLLKQQPQMYRFDGPDKLRIMADTSEVDTRFKVLHDLLDELATRDAA</sequence>
<keyword evidence="17" id="KW-1185">Reference proteome</keyword>
<dbReference type="PANTHER" id="PTHR47964:SF1">
    <property type="entry name" value="ATP-DEPENDENT DNA HELICASE HOMOLOG RECG, CHLOROPLASTIC"/>
    <property type="match status" value="1"/>
</dbReference>
<dbReference type="InterPro" id="IPR036101">
    <property type="entry name" value="CarD-like/TRCF_RID_sf"/>
</dbReference>
<dbReference type="SMART" id="SM00982">
    <property type="entry name" value="TRCF"/>
    <property type="match status" value="1"/>
</dbReference>
<dbReference type="InterPro" id="IPR037235">
    <property type="entry name" value="TRCF-like_C_D7"/>
</dbReference>
<dbReference type="InterPro" id="IPR027417">
    <property type="entry name" value="P-loop_NTPase"/>
</dbReference>
<dbReference type="InterPro" id="IPR048635">
    <property type="entry name" value="MFD_D3"/>
</dbReference>
<dbReference type="InterPro" id="IPR005118">
    <property type="entry name" value="TRCF_C"/>
</dbReference>
<dbReference type="NCBIfam" id="TIGR00580">
    <property type="entry name" value="mfd"/>
    <property type="match status" value="1"/>
</dbReference>
<dbReference type="PANTHER" id="PTHR47964">
    <property type="entry name" value="ATP-DEPENDENT DNA HELICASE HOMOLOG RECG, CHLOROPLASTIC"/>
    <property type="match status" value="1"/>
</dbReference>
<evidence type="ECO:0000313" key="17">
    <source>
        <dbReference type="Proteomes" id="UP001204445"/>
    </source>
</evidence>
<evidence type="ECO:0000256" key="4">
    <source>
        <dbReference type="ARBA" id="ARBA00022763"/>
    </source>
</evidence>
<dbReference type="FunFam" id="3.40.50.300:FF:000300">
    <property type="entry name" value="Transcription-repair-coupling factor"/>
    <property type="match status" value="1"/>
</dbReference>
<dbReference type="GO" id="GO:0003684">
    <property type="term" value="F:damaged DNA binding"/>
    <property type="evidence" value="ECO:0007669"/>
    <property type="project" value="InterPro"/>
</dbReference>
<dbReference type="Gene3D" id="3.90.1150.50">
    <property type="entry name" value="Transcription-repair-coupling factor, D7 domain"/>
    <property type="match status" value="1"/>
</dbReference>
<proteinExistence type="inferred from homology"/>
<comment type="function">
    <text evidence="13">Couples transcription and DNA repair by recognizing RNA polymerase (RNAP) stalled at DNA lesions. Mediates ATP-dependent release of RNAP and its truncated transcript from the DNA, and recruitment of nucleotide excision repair machinery to the damaged site.</text>
</comment>
<evidence type="ECO:0000256" key="7">
    <source>
        <dbReference type="ARBA" id="ARBA00022840"/>
    </source>
</evidence>
<gene>
    <name evidence="13" type="primary">mfd</name>
    <name evidence="16" type="ORF">J2T55_000290</name>
</gene>
<keyword evidence="4 13" id="KW-0227">DNA damage</keyword>
<evidence type="ECO:0000256" key="1">
    <source>
        <dbReference type="ARBA" id="ARBA00004496"/>
    </source>
</evidence>
<dbReference type="InterPro" id="IPR003711">
    <property type="entry name" value="CarD-like/TRCF_RID"/>
</dbReference>
<dbReference type="SMART" id="SM01058">
    <property type="entry name" value="CarD_TRCF"/>
    <property type="match status" value="1"/>
</dbReference>
<dbReference type="GO" id="GO:0016787">
    <property type="term" value="F:hydrolase activity"/>
    <property type="evidence" value="ECO:0007669"/>
    <property type="project" value="UniProtKB-KW"/>
</dbReference>
<keyword evidence="8 13" id="KW-0238">DNA-binding</keyword>
<dbReference type="InterPro" id="IPR041471">
    <property type="entry name" value="UvrB_inter"/>
</dbReference>
<protein>
    <recommendedName>
        <fullName evidence="12 13">Transcription-repair-coupling factor</fullName>
        <shortName evidence="13">TRCF</shortName>
        <ecNumber evidence="13">3.6.4.-</ecNumber>
    </recommendedName>
</protein>
<dbReference type="Gene3D" id="3.40.50.11140">
    <property type="match status" value="1"/>
</dbReference>
<keyword evidence="2 13" id="KW-0963">Cytoplasm</keyword>
<dbReference type="GO" id="GO:0003678">
    <property type="term" value="F:DNA helicase activity"/>
    <property type="evidence" value="ECO:0007669"/>
    <property type="project" value="TreeGrafter"/>
</dbReference>
<dbReference type="InterPro" id="IPR001650">
    <property type="entry name" value="Helicase_C-like"/>
</dbReference>
<evidence type="ECO:0000313" key="16">
    <source>
        <dbReference type="EMBL" id="MCS3902294.1"/>
    </source>
</evidence>
<dbReference type="NCBIfam" id="NF007966">
    <property type="entry name" value="PRK10689.1"/>
    <property type="match status" value="1"/>
</dbReference>
<dbReference type="InterPro" id="IPR011545">
    <property type="entry name" value="DEAD/DEAH_box_helicase_dom"/>
</dbReference>
<comment type="caution">
    <text evidence="16">The sequence shown here is derived from an EMBL/GenBank/DDBJ whole genome shotgun (WGS) entry which is preliminary data.</text>
</comment>
<feature type="domain" description="Helicase ATP-binding" evidence="14">
    <location>
        <begin position="624"/>
        <end position="785"/>
    </location>
</feature>
<dbReference type="InterPro" id="IPR004576">
    <property type="entry name" value="Mfd"/>
</dbReference>
<dbReference type="Pfam" id="PF21132">
    <property type="entry name" value="MFD_D3"/>
    <property type="match status" value="1"/>
</dbReference>
<keyword evidence="7 13" id="KW-0067">ATP-binding</keyword>
<organism evidence="16 17">
    <name type="scientific">Methylohalomonas lacus</name>
    <dbReference type="NCBI Taxonomy" id="398773"/>
    <lineage>
        <taxon>Bacteria</taxon>
        <taxon>Pseudomonadati</taxon>
        <taxon>Pseudomonadota</taxon>
        <taxon>Gammaproteobacteria</taxon>
        <taxon>Methylohalomonadales</taxon>
        <taxon>Methylohalomonadaceae</taxon>
        <taxon>Methylohalomonas</taxon>
    </lineage>
</organism>
<dbReference type="RefSeq" id="WP_259053797.1">
    <property type="nucleotide sequence ID" value="NZ_JANUCT010000002.1"/>
</dbReference>
<dbReference type="InterPro" id="IPR047112">
    <property type="entry name" value="RecG/Mfd"/>
</dbReference>
<dbReference type="Gene3D" id="3.40.50.11180">
    <property type="match status" value="1"/>
</dbReference>
<evidence type="ECO:0000256" key="6">
    <source>
        <dbReference type="ARBA" id="ARBA00022806"/>
    </source>
</evidence>
<dbReference type="SUPFAM" id="SSF52540">
    <property type="entry name" value="P-loop containing nucleoside triphosphate hydrolases"/>
    <property type="match status" value="4"/>
</dbReference>
<dbReference type="HAMAP" id="MF_00969">
    <property type="entry name" value="TRCF"/>
    <property type="match status" value="1"/>
</dbReference>
<evidence type="ECO:0000256" key="11">
    <source>
        <dbReference type="ARBA" id="ARBA00061399"/>
    </source>
</evidence>
<dbReference type="Pfam" id="PF03461">
    <property type="entry name" value="TRCF"/>
    <property type="match status" value="1"/>
</dbReference>
<dbReference type="GO" id="GO:0005737">
    <property type="term" value="C:cytoplasm"/>
    <property type="evidence" value="ECO:0007669"/>
    <property type="project" value="UniProtKB-SubCell"/>
</dbReference>
<keyword evidence="9 13" id="KW-0234">DNA repair</keyword>
<evidence type="ECO:0000256" key="12">
    <source>
        <dbReference type="ARBA" id="ARBA00070128"/>
    </source>
</evidence>
<reference evidence="16" key="1">
    <citation type="submission" date="2022-08" db="EMBL/GenBank/DDBJ databases">
        <title>Genomic Encyclopedia of Type Strains, Phase III (KMG-III): the genomes of soil and plant-associated and newly described type strains.</title>
        <authorList>
            <person name="Whitman W."/>
        </authorList>
    </citation>
    <scope>NUCLEOTIDE SEQUENCE</scope>
    <source>
        <strain evidence="16">HMT 1</strain>
    </source>
</reference>
<dbReference type="Proteomes" id="UP001204445">
    <property type="component" value="Unassembled WGS sequence"/>
</dbReference>
<dbReference type="Pfam" id="PF00270">
    <property type="entry name" value="DEAD"/>
    <property type="match status" value="1"/>
</dbReference>
<dbReference type="SUPFAM" id="SSF141259">
    <property type="entry name" value="CarD-like"/>
    <property type="match status" value="1"/>
</dbReference>
<dbReference type="GO" id="GO:0006355">
    <property type="term" value="P:regulation of DNA-templated transcription"/>
    <property type="evidence" value="ECO:0007669"/>
    <property type="project" value="UniProtKB-UniRule"/>
</dbReference>
<dbReference type="Gene3D" id="2.40.10.170">
    <property type="match status" value="1"/>
</dbReference>
<dbReference type="SUPFAM" id="SSF143517">
    <property type="entry name" value="TRCF domain-like"/>
    <property type="match status" value="1"/>
</dbReference>
<keyword evidence="6 16" id="KW-0347">Helicase</keyword>
<dbReference type="PROSITE" id="PS51194">
    <property type="entry name" value="HELICASE_CTER"/>
    <property type="match status" value="1"/>
</dbReference>
<accession>A0AAE3HJP1</accession>
<dbReference type="AlphaFoldDB" id="A0AAE3HJP1"/>
<dbReference type="FunFam" id="3.40.50.300:FF:000546">
    <property type="entry name" value="Transcription-repair-coupling factor"/>
    <property type="match status" value="1"/>
</dbReference>
<comment type="similarity">
    <text evidence="11 13">In the C-terminal section; belongs to the helicase family. RecG subfamily.</text>
</comment>
<evidence type="ECO:0000256" key="3">
    <source>
        <dbReference type="ARBA" id="ARBA00022741"/>
    </source>
</evidence>
<dbReference type="PROSITE" id="PS51192">
    <property type="entry name" value="HELICASE_ATP_BIND_1"/>
    <property type="match status" value="1"/>
</dbReference>
<dbReference type="Gene3D" id="3.30.2060.10">
    <property type="entry name" value="Penicillin-binding protein 1b domain"/>
    <property type="match status" value="1"/>
</dbReference>
<name>A0AAE3HJP1_9GAMM</name>
<dbReference type="SMART" id="SM00490">
    <property type="entry name" value="HELICc"/>
    <property type="match status" value="1"/>
</dbReference>
<dbReference type="SMART" id="SM00487">
    <property type="entry name" value="DEXDc"/>
    <property type="match status" value="1"/>
</dbReference>
<evidence type="ECO:0000256" key="5">
    <source>
        <dbReference type="ARBA" id="ARBA00022801"/>
    </source>
</evidence>
<evidence type="ECO:0000256" key="9">
    <source>
        <dbReference type="ARBA" id="ARBA00023204"/>
    </source>
</evidence>
<dbReference type="Pfam" id="PF17757">
    <property type="entry name" value="UvrB_inter"/>
    <property type="match status" value="1"/>
</dbReference>
<evidence type="ECO:0000259" key="15">
    <source>
        <dbReference type="PROSITE" id="PS51194"/>
    </source>
</evidence>
<evidence type="ECO:0000256" key="8">
    <source>
        <dbReference type="ARBA" id="ARBA00023125"/>
    </source>
</evidence>
<dbReference type="Pfam" id="PF00271">
    <property type="entry name" value="Helicase_C"/>
    <property type="match status" value="1"/>
</dbReference>
<dbReference type="GO" id="GO:0005524">
    <property type="term" value="F:ATP binding"/>
    <property type="evidence" value="ECO:0007669"/>
    <property type="project" value="UniProtKB-UniRule"/>
</dbReference>
<comment type="similarity">
    <text evidence="10 13">In the N-terminal section; belongs to the UvrB family.</text>
</comment>
<feature type="domain" description="Helicase C-terminal" evidence="15">
    <location>
        <begin position="807"/>
        <end position="962"/>
    </location>
</feature>
<dbReference type="InterPro" id="IPR014001">
    <property type="entry name" value="Helicase_ATP-bd"/>
</dbReference>
<comment type="subcellular location">
    <subcellularLocation>
        <location evidence="1 13">Cytoplasm</location>
    </subcellularLocation>
</comment>